<protein>
    <submittedName>
        <fullName evidence="1">YppE family protein</fullName>
    </submittedName>
</protein>
<dbReference type="InterPro" id="IPR023351">
    <property type="entry name" value="YppE-like_sf"/>
</dbReference>
<gene>
    <name evidence="1" type="ORF">OEV98_08880</name>
</gene>
<dbReference type="Proteomes" id="UP001209318">
    <property type="component" value="Unassembled WGS sequence"/>
</dbReference>
<keyword evidence="2" id="KW-1185">Reference proteome</keyword>
<sequence length="122" mass="14716">MKIEELIIGTEKMKDYLTKTDEIYESVRETKEEADFYSTIKPFVDEIHEYSEQWCEQASNWVKENKPRNIYPQQLDAAKENLREICVQAFFPKTSYSRFKHNVHSINYTLEKLLTEIRKKEK</sequence>
<dbReference type="Pfam" id="PF08807">
    <property type="entry name" value="DUF1798"/>
    <property type="match status" value="1"/>
</dbReference>
<reference evidence="1" key="1">
    <citation type="submission" date="2022-10" db="EMBL/GenBank/DDBJ databases">
        <title>Description of Fervidibacillus gen. nov. in the family Fervidibacillaceae fam. nov. with two species, Fervidibacillus albus sp. nov., and Fervidibacillus halotolerans sp. nov., isolated from tidal flat sediments.</title>
        <authorList>
            <person name="Kwon K.K."/>
            <person name="Yang S.-H."/>
        </authorList>
    </citation>
    <scope>NUCLEOTIDE SEQUENCE</scope>
    <source>
        <strain evidence="1">JCM 19140</strain>
    </source>
</reference>
<dbReference type="Gene3D" id="1.20.120.440">
    <property type="entry name" value="YppE-like"/>
    <property type="match status" value="1"/>
</dbReference>
<comment type="caution">
    <text evidence="1">The sequence shown here is derived from an EMBL/GenBank/DDBJ whole genome shotgun (WGS) entry which is preliminary data.</text>
</comment>
<dbReference type="AlphaFoldDB" id="A0AAE3IS81"/>
<dbReference type="InterPro" id="IPR014913">
    <property type="entry name" value="YppE-like"/>
</dbReference>
<dbReference type="RefSeq" id="WP_263072913.1">
    <property type="nucleotide sequence ID" value="NZ_JAOUSF010000003.1"/>
</dbReference>
<organism evidence="1 2">
    <name type="scientific">Perspicuibacillus lycopersici</name>
    <dbReference type="NCBI Taxonomy" id="1325689"/>
    <lineage>
        <taxon>Bacteria</taxon>
        <taxon>Bacillati</taxon>
        <taxon>Bacillota</taxon>
        <taxon>Bacilli</taxon>
        <taxon>Bacillales</taxon>
        <taxon>Bacillaceae</taxon>
        <taxon>Perspicuibacillus</taxon>
    </lineage>
</organism>
<dbReference type="SUPFAM" id="SSF140415">
    <property type="entry name" value="YppE-like"/>
    <property type="match status" value="1"/>
</dbReference>
<evidence type="ECO:0000313" key="1">
    <source>
        <dbReference type="EMBL" id="MCU9613673.1"/>
    </source>
</evidence>
<dbReference type="EMBL" id="JAOUSF010000003">
    <property type="protein sequence ID" value="MCU9613673.1"/>
    <property type="molecule type" value="Genomic_DNA"/>
</dbReference>
<proteinExistence type="predicted"/>
<accession>A0AAE3IS81</accession>
<evidence type="ECO:0000313" key="2">
    <source>
        <dbReference type="Proteomes" id="UP001209318"/>
    </source>
</evidence>
<name>A0AAE3IS81_9BACI</name>